<feature type="compositionally biased region" description="Basic residues" evidence="1">
    <location>
        <begin position="51"/>
        <end position="62"/>
    </location>
</feature>
<name>A0A6A6LSR9_HEVBR</name>
<keyword evidence="4" id="KW-1185">Reference proteome</keyword>
<keyword evidence="2" id="KW-1133">Transmembrane helix</keyword>
<feature type="region of interest" description="Disordered" evidence="1">
    <location>
        <begin position="190"/>
        <end position="231"/>
    </location>
</feature>
<protein>
    <submittedName>
        <fullName evidence="3">Uncharacterized protein</fullName>
    </submittedName>
</protein>
<keyword evidence="2" id="KW-0812">Transmembrane</keyword>
<sequence>MCGLEERLLNDFRSYETGITRSGRSRRPVSYIFDEYDLVIDEALEITKKRKTEQRNEKKHIKQEKFLSDGDSDTGANLKDSHMENSDSDMGTDLKDENIKNGESSDSESQIQQNNTDMVMMIMTAKVVIMIMAMNLAILVRKRTYFVTGTVQKAYRSQCSKRLAGVMNHPVMETSNLATKNRLRQRPTCNSTLDSIVPDSEDEKLSENTKGETSEGEVLSPEANSEESIDG</sequence>
<gene>
    <name evidence="3" type="ORF">GH714_032809</name>
</gene>
<evidence type="ECO:0000256" key="2">
    <source>
        <dbReference type="SAM" id="Phobius"/>
    </source>
</evidence>
<proteinExistence type="predicted"/>
<organism evidence="3 4">
    <name type="scientific">Hevea brasiliensis</name>
    <name type="common">Para rubber tree</name>
    <name type="synonym">Siphonia brasiliensis</name>
    <dbReference type="NCBI Taxonomy" id="3981"/>
    <lineage>
        <taxon>Eukaryota</taxon>
        <taxon>Viridiplantae</taxon>
        <taxon>Streptophyta</taxon>
        <taxon>Embryophyta</taxon>
        <taxon>Tracheophyta</taxon>
        <taxon>Spermatophyta</taxon>
        <taxon>Magnoliopsida</taxon>
        <taxon>eudicotyledons</taxon>
        <taxon>Gunneridae</taxon>
        <taxon>Pentapetalae</taxon>
        <taxon>rosids</taxon>
        <taxon>fabids</taxon>
        <taxon>Malpighiales</taxon>
        <taxon>Euphorbiaceae</taxon>
        <taxon>Crotonoideae</taxon>
        <taxon>Micrandreae</taxon>
        <taxon>Hevea</taxon>
    </lineage>
</organism>
<dbReference type="EMBL" id="JAAGAX010000009">
    <property type="protein sequence ID" value="KAF2304502.1"/>
    <property type="molecule type" value="Genomic_DNA"/>
</dbReference>
<feature type="region of interest" description="Disordered" evidence="1">
    <location>
        <begin position="51"/>
        <end position="113"/>
    </location>
</feature>
<accession>A0A6A6LSR9</accession>
<evidence type="ECO:0000313" key="4">
    <source>
        <dbReference type="Proteomes" id="UP000467840"/>
    </source>
</evidence>
<evidence type="ECO:0000313" key="3">
    <source>
        <dbReference type="EMBL" id="KAF2304502.1"/>
    </source>
</evidence>
<dbReference type="AlphaFoldDB" id="A0A6A6LSR9"/>
<feature type="compositionally biased region" description="Polar residues" evidence="1">
    <location>
        <begin position="101"/>
        <end position="113"/>
    </location>
</feature>
<comment type="caution">
    <text evidence="3">The sequence shown here is derived from an EMBL/GenBank/DDBJ whole genome shotgun (WGS) entry which is preliminary data.</text>
</comment>
<evidence type="ECO:0000256" key="1">
    <source>
        <dbReference type="SAM" id="MobiDB-lite"/>
    </source>
</evidence>
<reference evidence="3 4" key="1">
    <citation type="journal article" date="2020" name="Mol. Plant">
        <title>The Chromosome-Based Rubber Tree Genome Provides New Insights into Spurge Genome Evolution and Rubber Biosynthesis.</title>
        <authorList>
            <person name="Liu J."/>
            <person name="Shi C."/>
            <person name="Shi C.C."/>
            <person name="Li W."/>
            <person name="Zhang Q.J."/>
            <person name="Zhang Y."/>
            <person name="Li K."/>
            <person name="Lu H.F."/>
            <person name="Shi C."/>
            <person name="Zhu S.T."/>
            <person name="Xiao Z.Y."/>
            <person name="Nan H."/>
            <person name="Yue Y."/>
            <person name="Zhu X.G."/>
            <person name="Wu Y."/>
            <person name="Hong X.N."/>
            <person name="Fan G.Y."/>
            <person name="Tong Y."/>
            <person name="Zhang D."/>
            <person name="Mao C.L."/>
            <person name="Liu Y.L."/>
            <person name="Hao S.J."/>
            <person name="Liu W.Q."/>
            <person name="Lv M.Q."/>
            <person name="Zhang H.B."/>
            <person name="Liu Y."/>
            <person name="Hu-Tang G.R."/>
            <person name="Wang J.P."/>
            <person name="Wang J.H."/>
            <person name="Sun Y.H."/>
            <person name="Ni S.B."/>
            <person name="Chen W.B."/>
            <person name="Zhang X.C."/>
            <person name="Jiao Y.N."/>
            <person name="Eichler E.E."/>
            <person name="Li G.H."/>
            <person name="Liu X."/>
            <person name="Gao L.Z."/>
        </authorList>
    </citation>
    <scope>NUCLEOTIDE SEQUENCE [LARGE SCALE GENOMIC DNA]</scope>
    <source>
        <strain evidence="4">cv. GT1</strain>
        <tissue evidence="3">Leaf</tissue>
    </source>
</reference>
<keyword evidence="2" id="KW-0472">Membrane</keyword>
<feature type="transmembrane region" description="Helical" evidence="2">
    <location>
        <begin position="118"/>
        <end position="140"/>
    </location>
</feature>
<feature type="compositionally biased region" description="Basic and acidic residues" evidence="1">
    <location>
        <begin position="203"/>
        <end position="213"/>
    </location>
</feature>
<dbReference type="Proteomes" id="UP000467840">
    <property type="component" value="Chromosome 16"/>
</dbReference>